<evidence type="ECO:0000256" key="3">
    <source>
        <dbReference type="ARBA" id="ARBA00022448"/>
    </source>
</evidence>
<evidence type="ECO:0000256" key="4">
    <source>
        <dbReference type="ARBA" id="ARBA00022475"/>
    </source>
</evidence>
<feature type="transmembrane region" description="Helical" evidence="8">
    <location>
        <begin position="12"/>
        <end position="32"/>
    </location>
</feature>
<evidence type="ECO:0000256" key="8">
    <source>
        <dbReference type="SAM" id="Phobius"/>
    </source>
</evidence>
<protein>
    <submittedName>
        <fullName evidence="9">Arsenic resistance protein</fullName>
    </submittedName>
</protein>
<feature type="transmembrane region" description="Helical" evidence="8">
    <location>
        <begin position="169"/>
        <end position="191"/>
    </location>
</feature>
<organism evidence="9 10">
    <name type="scientific">Billgrantia sulfidoxydans</name>
    <dbReference type="NCBI Taxonomy" id="2733484"/>
    <lineage>
        <taxon>Bacteria</taxon>
        <taxon>Pseudomonadati</taxon>
        <taxon>Pseudomonadota</taxon>
        <taxon>Gammaproteobacteria</taxon>
        <taxon>Oceanospirillales</taxon>
        <taxon>Halomonadaceae</taxon>
        <taxon>Billgrantia</taxon>
    </lineage>
</organism>
<dbReference type="InterPro" id="IPR002657">
    <property type="entry name" value="BilAc:Na_symport/Acr3"/>
</dbReference>
<evidence type="ECO:0000256" key="2">
    <source>
        <dbReference type="ARBA" id="ARBA00010110"/>
    </source>
</evidence>
<name>A0ABX7W2H0_9GAMM</name>
<evidence type="ECO:0000256" key="5">
    <source>
        <dbReference type="ARBA" id="ARBA00022692"/>
    </source>
</evidence>
<keyword evidence="5 8" id="KW-0812">Transmembrane</keyword>
<proteinExistence type="inferred from homology"/>
<dbReference type="Gene3D" id="1.20.1530.20">
    <property type="match status" value="1"/>
</dbReference>
<comment type="similarity">
    <text evidence="2">Belongs to the arsenical resistance-3 (ACR3) (TC 2.A.59) family.</text>
</comment>
<keyword evidence="7 8" id="KW-0472">Membrane</keyword>
<keyword evidence="3" id="KW-0813">Transport</keyword>
<evidence type="ECO:0000313" key="9">
    <source>
        <dbReference type="EMBL" id="QTP53847.1"/>
    </source>
</evidence>
<feature type="transmembrane region" description="Helical" evidence="8">
    <location>
        <begin position="44"/>
        <end position="62"/>
    </location>
</feature>
<keyword evidence="6 8" id="KW-1133">Transmembrane helix</keyword>
<dbReference type="EMBL" id="CP053381">
    <property type="protein sequence ID" value="QTP53847.1"/>
    <property type="molecule type" value="Genomic_DNA"/>
</dbReference>
<dbReference type="Proteomes" id="UP000671868">
    <property type="component" value="Chromosome"/>
</dbReference>
<feature type="transmembrane region" description="Helical" evidence="8">
    <location>
        <begin position="103"/>
        <end position="121"/>
    </location>
</feature>
<feature type="transmembrane region" description="Helical" evidence="8">
    <location>
        <begin position="203"/>
        <end position="221"/>
    </location>
</feature>
<accession>A0ABX7W2H0</accession>
<evidence type="ECO:0000256" key="6">
    <source>
        <dbReference type="ARBA" id="ARBA00022989"/>
    </source>
</evidence>
<evidence type="ECO:0000256" key="1">
    <source>
        <dbReference type="ARBA" id="ARBA00004651"/>
    </source>
</evidence>
<feature type="transmembrane region" description="Helical" evidence="8">
    <location>
        <begin position="268"/>
        <end position="289"/>
    </location>
</feature>
<feature type="transmembrane region" description="Helical" evidence="8">
    <location>
        <begin position="295"/>
        <end position="317"/>
    </location>
</feature>
<evidence type="ECO:0000256" key="7">
    <source>
        <dbReference type="ARBA" id="ARBA00023136"/>
    </source>
</evidence>
<dbReference type="RefSeq" id="WP_242597196.1">
    <property type="nucleotide sequence ID" value="NZ_CP053381.1"/>
</dbReference>
<keyword evidence="10" id="KW-1185">Reference proteome</keyword>
<sequence length="326" mass="35577">MRRPPALTRQTLEKYQVLVYLAFIAMGLALGAAWPNRVDAFESLLWPLLGALLYVTFTQVPLTQLRGAWRDTRFMAAAVVGNFLLLPLVAWGLANLFAHEPAIRLGMLLVLLVPCTDWFITFSHLGGGRTQHAIAFAPVSLLLQIALLPVYLWLFLDENLRLAMVQRELLLAFAGLIVLPLLLAFVTEAWAQGQPRREAGIERLGWLPVPLLGLVVFSIAATQVGAVADSLPLLGGLLLAFVGFLVAAALLARVLTSVFRLPTAQGRVLAFSLGTRNSFVVLPLALALPASYEPAVVAIVFQSLVELIGMALFLWWVPRGLFPSAR</sequence>
<dbReference type="Pfam" id="PF01758">
    <property type="entry name" value="SBF"/>
    <property type="match status" value="1"/>
</dbReference>
<feature type="transmembrane region" description="Helical" evidence="8">
    <location>
        <begin position="233"/>
        <end position="256"/>
    </location>
</feature>
<feature type="transmembrane region" description="Helical" evidence="8">
    <location>
        <begin position="74"/>
        <end position="97"/>
    </location>
</feature>
<dbReference type="PANTHER" id="PTHR43057">
    <property type="entry name" value="ARSENITE EFFLUX TRANSPORTER"/>
    <property type="match status" value="1"/>
</dbReference>
<gene>
    <name evidence="9" type="ORF">HNO51_03605</name>
</gene>
<comment type="subcellular location">
    <subcellularLocation>
        <location evidence="1">Cell membrane</location>
        <topology evidence="1">Multi-pass membrane protein</topology>
    </subcellularLocation>
</comment>
<dbReference type="PANTHER" id="PTHR43057:SF1">
    <property type="entry name" value="ARSENICAL-RESISTANCE PROTEIN 3"/>
    <property type="match status" value="1"/>
</dbReference>
<keyword evidence="4" id="KW-1003">Cell membrane</keyword>
<reference evidence="9 10" key="1">
    <citation type="journal article" date="2021" name="Front. Microbiol.">
        <title>Aerobic Denitrification and Heterotrophic Sulfur Oxidation in the Genus Halomonas Revealed by Six Novel Species Characterizations and Genome-Based Analysis.</title>
        <authorList>
            <person name="Wang L."/>
            <person name="Shao Z."/>
        </authorList>
    </citation>
    <scope>NUCLEOTIDE SEQUENCE [LARGE SCALE GENOMIC DNA]</scope>
    <source>
        <strain evidence="9 10">MCCC 1A11059</strain>
    </source>
</reference>
<dbReference type="InterPro" id="IPR038770">
    <property type="entry name" value="Na+/solute_symporter_sf"/>
</dbReference>
<feature type="transmembrane region" description="Helical" evidence="8">
    <location>
        <begin position="133"/>
        <end position="154"/>
    </location>
</feature>
<evidence type="ECO:0000313" key="10">
    <source>
        <dbReference type="Proteomes" id="UP000671868"/>
    </source>
</evidence>
<dbReference type="InterPro" id="IPR004706">
    <property type="entry name" value="Arsenical-R_Acr3"/>
</dbReference>